<dbReference type="PANTHER" id="PTHR28260:SF1">
    <property type="entry name" value="SPINDLE POLE BODY COMPONENT SPC105"/>
    <property type="match status" value="1"/>
</dbReference>
<evidence type="ECO:0000256" key="2">
    <source>
        <dbReference type="SAM" id="MobiDB-lite"/>
    </source>
</evidence>
<gene>
    <name evidence="4" type="ORF">T551_03653</name>
</gene>
<dbReference type="InterPro" id="IPR033338">
    <property type="entry name" value="Spc105/Spc7"/>
</dbReference>
<dbReference type="GO" id="GO:0000776">
    <property type="term" value="C:kinetochore"/>
    <property type="evidence" value="ECO:0007669"/>
    <property type="project" value="TreeGrafter"/>
</dbReference>
<dbReference type="InterPro" id="IPR013253">
    <property type="entry name" value="Spc7_domain"/>
</dbReference>
<feature type="domain" description="Spc7 kinetochore protein" evidence="3">
    <location>
        <begin position="640"/>
        <end position="951"/>
    </location>
</feature>
<feature type="compositionally biased region" description="Low complexity" evidence="2">
    <location>
        <begin position="59"/>
        <end position="73"/>
    </location>
</feature>
<dbReference type="AlphaFoldDB" id="A0A0W4ZBT3"/>
<evidence type="ECO:0000313" key="5">
    <source>
        <dbReference type="Proteomes" id="UP000053447"/>
    </source>
</evidence>
<dbReference type="SMART" id="SM00787">
    <property type="entry name" value="Spc7"/>
    <property type="match status" value="1"/>
</dbReference>
<dbReference type="InterPro" id="IPR040850">
    <property type="entry name" value="Knl1_RWD_C"/>
</dbReference>
<keyword evidence="5" id="KW-1185">Reference proteome</keyword>
<sequence>MDNHTVIGIMQVALKEEAENDSGNDEIKKSRKLKGLNRRVSFASHASVRLFEKEQEFRSPNSTPSSQSSLLSDQKSLLSPIKRNFKYQKSLLLNNSPKTPSPIKCISPVKSSRLYINSPVPISQGHKVLDDLNQHDSEMVEDACCFNFQESVSKDHFFDYKNNSNSKDIDGEMTMDLTEIISKSVFEEKKSDEITVNMINTATGSVFEEDLAEKTMDLTKVIPGSIFQGNKENFTAHSTEIVDNASFEKNSLEEVKMDLTLALGKIHASKNAIDHINFHLQSDKNSNSNENQDIFVKENNQLSESLGIRFMELENSVDSKFLNNDIDSDKDIAEIAGTILKRVNEIDQKDGLTMDFTTAIGNVLSVNGEIKESSDTFSSVCSERKSSSIQKKIYCDSSSNCFLHDDYYKSAVIYDDDNTVDMNLTKTVPYVLEVNNLSSKKKEETRTSDQCNDITSNIDMTKLFDTKLKSPQRILRNGVLAIDALFGKKALNTNNIRRISGISVPVQLGSPKAAELLKSRKSMSGFEEMKLAGLGSPANKIVIGKKSMWENEVAKVCTSILNDFDIKSRIIQLTPKKNDTLSQSLAIQNVLKSATFQDSGSELKRNCENTLNNIYVFSPVKKNCNNSPNFKKNEYSDHLVEMQDENNFLSPITLTEFLKITSISFLDGLTTTKRRETTFFPYLAPKPPNLKELIYTASLTLPVLELYQFSCKELQKYIEEGKEVINKIEEDTSEENPLLFREYISATHDIRVIMDGQFKLVKNYSRLYAKGIWYEWRDKLLLGLKEGLQNNLEGLKKDELIINDIKPVLNTCFPLIKLKFESLKEQLNHLRMIKEEINQCDQKELREVWSSISRVNEEIQRNVEKIEDINKNIYEIDNQLNKLSEKQIILDREIEEYKKATEANRCFEKEEIENIKRTLETLKTITGWEAKSFSQDTVVFIYLGVIETTFNFIQNNVSIKWNEDIKDKIRMFFFHYLEKILEKCTIKEALPLISRIWYIATSIWSEFCLLKVRYPMLYNLTIEDGQPLLEITTKVFLPLYFLKIFVTFKLRYSIVYEYPNLSNNDFIDINVIYGNVNVSRISKIILDKVLTGGIKALITACDEF</sequence>
<proteinExistence type="predicted"/>
<dbReference type="VEuPathDB" id="FungiDB:T551_03653"/>
<dbReference type="GO" id="GO:1990758">
    <property type="term" value="P:mitotic sister chromatid biorientation"/>
    <property type="evidence" value="ECO:0007669"/>
    <property type="project" value="TreeGrafter"/>
</dbReference>
<feature type="region of interest" description="Disordered" evidence="2">
    <location>
        <begin position="54"/>
        <end position="73"/>
    </location>
</feature>
<organism evidence="4 5">
    <name type="scientific">Pneumocystis jirovecii (strain RU7)</name>
    <name type="common">Human pneumocystis pneumonia agent</name>
    <dbReference type="NCBI Taxonomy" id="1408657"/>
    <lineage>
        <taxon>Eukaryota</taxon>
        <taxon>Fungi</taxon>
        <taxon>Dikarya</taxon>
        <taxon>Ascomycota</taxon>
        <taxon>Taphrinomycotina</taxon>
        <taxon>Pneumocystomycetes</taxon>
        <taxon>Pneumocystaceae</taxon>
        <taxon>Pneumocystis</taxon>
    </lineage>
</organism>
<feature type="coiled-coil region" evidence="1">
    <location>
        <begin position="823"/>
        <end position="910"/>
    </location>
</feature>
<evidence type="ECO:0000259" key="3">
    <source>
        <dbReference type="SMART" id="SM00787"/>
    </source>
</evidence>
<dbReference type="eggNOG" id="ENOG502S20P">
    <property type="taxonomic scope" value="Eukaryota"/>
</dbReference>
<name>A0A0W4ZBT3_PNEJ7</name>
<comment type="caution">
    <text evidence="4">The sequence shown here is derived from an EMBL/GenBank/DDBJ whole genome shotgun (WGS) entry which is preliminary data.</text>
</comment>
<protein>
    <recommendedName>
        <fullName evidence="3">Spc7 kinetochore protein domain-containing protein</fullName>
    </recommendedName>
</protein>
<dbReference type="Pfam" id="PF15402">
    <property type="entry name" value="MELT_2"/>
    <property type="match status" value="2"/>
</dbReference>
<dbReference type="EMBL" id="LFWA01000020">
    <property type="protein sequence ID" value="KTW25817.1"/>
    <property type="molecule type" value="Genomic_DNA"/>
</dbReference>
<dbReference type="Pfam" id="PF08317">
    <property type="entry name" value="Spc7"/>
    <property type="match status" value="1"/>
</dbReference>
<dbReference type="GO" id="GO:0007094">
    <property type="term" value="P:mitotic spindle assembly checkpoint signaling"/>
    <property type="evidence" value="ECO:0007669"/>
    <property type="project" value="TreeGrafter"/>
</dbReference>
<dbReference type="RefSeq" id="XP_018227864.1">
    <property type="nucleotide sequence ID" value="XM_018375916.1"/>
</dbReference>
<dbReference type="PANTHER" id="PTHR28260">
    <property type="entry name" value="SPINDLE POLE BODY COMPONENT SPC105"/>
    <property type="match status" value="1"/>
</dbReference>
<dbReference type="GeneID" id="28942171"/>
<evidence type="ECO:0000256" key="1">
    <source>
        <dbReference type="SAM" id="Coils"/>
    </source>
</evidence>
<reference evidence="5" key="1">
    <citation type="journal article" date="2016" name="Nat. Commun.">
        <title>Genome analysis of three Pneumocystis species reveals adaptation mechanisms to life exclusively in mammalian hosts.</title>
        <authorList>
            <person name="Ma L."/>
            <person name="Chen Z."/>
            <person name="Huang D.W."/>
            <person name="Kutty G."/>
            <person name="Ishihara M."/>
            <person name="Wang H."/>
            <person name="Abouelleil A."/>
            <person name="Bishop L."/>
            <person name="Davey E."/>
            <person name="Deng R."/>
            <person name="Deng X."/>
            <person name="Fan L."/>
            <person name="Fantoni G."/>
            <person name="Fitzgerald M."/>
            <person name="Gogineni E."/>
            <person name="Goldberg J.M."/>
            <person name="Handley G."/>
            <person name="Hu X."/>
            <person name="Huber C."/>
            <person name="Jiao X."/>
            <person name="Jones K."/>
            <person name="Levin J.Z."/>
            <person name="Liu Y."/>
            <person name="Macdonald P."/>
            <person name="Melnikov A."/>
            <person name="Raley C."/>
            <person name="Sassi M."/>
            <person name="Sherman B.T."/>
            <person name="Song X."/>
            <person name="Sykes S."/>
            <person name="Tran B."/>
            <person name="Walsh L."/>
            <person name="Xia Y."/>
            <person name="Yang J."/>
            <person name="Young S."/>
            <person name="Zeng Q."/>
            <person name="Zheng X."/>
            <person name="Stephens R."/>
            <person name="Nusbaum C."/>
            <person name="Birren B.W."/>
            <person name="Azadi P."/>
            <person name="Lempicki R.A."/>
            <person name="Cuomo C.A."/>
            <person name="Kovacs J.A."/>
        </authorList>
    </citation>
    <scope>NUCLEOTIDE SEQUENCE [LARGE SCALE GENOMIC DNA]</scope>
    <source>
        <strain evidence="5">RU7</strain>
    </source>
</reference>
<dbReference type="STRING" id="1408657.A0A0W4ZBT3"/>
<accession>A0A0W4ZBT3</accession>
<dbReference type="GO" id="GO:0034501">
    <property type="term" value="P:protein localization to kinetochore"/>
    <property type="evidence" value="ECO:0007669"/>
    <property type="project" value="TreeGrafter"/>
</dbReference>
<dbReference type="Pfam" id="PF18210">
    <property type="entry name" value="Knl1_RWD_C"/>
    <property type="match status" value="1"/>
</dbReference>
<keyword evidence="1" id="KW-0175">Coiled coil</keyword>
<dbReference type="OrthoDB" id="5592879at2759"/>
<dbReference type="Proteomes" id="UP000053447">
    <property type="component" value="Unassembled WGS sequence"/>
</dbReference>
<evidence type="ECO:0000313" key="4">
    <source>
        <dbReference type="EMBL" id="KTW25817.1"/>
    </source>
</evidence>